<gene>
    <name evidence="2" type="primary">IFT88_1</name>
    <name evidence="2" type="ORF">E2C01_076453</name>
</gene>
<evidence type="ECO:0000256" key="1">
    <source>
        <dbReference type="SAM" id="MobiDB-lite"/>
    </source>
</evidence>
<organism evidence="2 3">
    <name type="scientific">Portunus trituberculatus</name>
    <name type="common">Swimming crab</name>
    <name type="synonym">Neptunus trituberculatus</name>
    <dbReference type="NCBI Taxonomy" id="210409"/>
    <lineage>
        <taxon>Eukaryota</taxon>
        <taxon>Metazoa</taxon>
        <taxon>Ecdysozoa</taxon>
        <taxon>Arthropoda</taxon>
        <taxon>Crustacea</taxon>
        <taxon>Multicrustacea</taxon>
        <taxon>Malacostraca</taxon>
        <taxon>Eumalacostraca</taxon>
        <taxon>Eucarida</taxon>
        <taxon>Decapoda</taxon>
        <taxon>Pleocyemata</taxon>
        <taxon>Brachyura</taxon>
        <taxon>Eubrachyura</taxon>
        <taxon>Portunoidea</taxon>
        <taxon>Portunidae</taxon>
        <taxon>Portuninae</taxon>
        <taxon>Portunus</taxon>
    </lineage>
</organism>
<dbReference type="EMBL" id="VSRR010058096">
    <property type="protein sequence ID" value="MPC81818.1"/>
    <property type="molecule type" value="Genomic_DNA"/>
</dbReference>
<name>A0A5B7IM33_PORTR</name>
<sequence>MSPTQTLCNTTRPSARSARSIPGSALSGGRSTRLSLNDLDETEPYIPSNKEVDSSYVDPLGPLQERPKTSLRRKQDEDEFADEDIGDDLLPE</sequence>
<feature type="region of interest" description="Disordered" evidence="1">
    <location>
        <begin position="1"/>
        <end position="92"/>
    </location>
</feature>
<reference evidence="2 3" key="1">
    <citation type="submission" date="2019-05" db="EMBL/GenBank/DDBJ databases">
        <title>Another draft genome of Portunus trituberculatus and its Hox gene families provides insights of decapod evolution.</title>
        <authorList>
            <person name="Jeong J.-H."/>
            <person name="Song I."/>
            <person name="Kim S."/>
            <person name="Choi T."/>
            <person name="Kim D."/>
            <person name="Ryu S."/>
            <person name="Kim W."/>
        </authorList>
    </citation>
    <scope>NUCLEOTIDE SEQUENCE [LARGE SCALE GENOMIC DNA]</scope>
    <source>
        <tissue evidence="2">Muscle</tissue>
    </source>
</reference>
<comment type="caution">
    <text evidence="2">The sequence shown here is derived from an EMBL/GenBank/DDBJ whole genome shotgun (WGS) entry which is preliminary data.</text>
</comment>
<keyword evidence="2" id="KW-0966">Cell projection</keyword>
<dbReference type="Proteomes" id="UP000324222">
    <property type="component" value="Unassembled WGS sequence"/>
</dbReference>
<feature type="compositionally biased region" description="Basic and acidic residues" evidence="1">
    <location>
        <begin position="65"/>
        <end position="76"/>
    </location>
</feature>
<dbReference type="AlphaFoldDB" id="A0A5B7IM33"/>
<evidence type="ECO:0000313" key="2">
    <source>
        <dbReference type="EMBL" id="MPC81818.1"/>
    </source>
</evidence>
<keyword evidence="2" id="KW-0282">Flagellum</keyword>
<keyword evidence="3" id="KW-1185">Reference proteome</keyword>
<protein>
    <submittedName>
        <fullName evidence="2">Intraflagellar transport protein 88</fullName>
    </submittedName>
</protein>
<proteinExistence type="predicted"/>
<feature type="compositionally biased region" description="Polar residues" evidence="1">
    <location>
        <begin position="1"/>
        <end position="14"/>
    </location>
</feature>
<feature type="compositionally biased region" description="Acidic residues" evidence="1">
    <location>
        <begin position="77"/>
        <end position="92"/>
    </location>
</feature>
<dbReference type="OrthoDB" id="1926212at2759"/>
<keyword evidence="2" id="KW-0969">Cilium</keyword>
<accession>A0A5B7IM33</accession>
<evidence type="ECO:0000313" key="3">
    <source>
        <dbReference type="Proteomes" id="UP000324222"/>
    </source>
</evidence>